<dbReference type="InterPro" id="IPR028974">
    <property type="entry name" value="TSP_type-3_rpt"/>
</dbReference>
<evidence type="ECO:0000313" key="7">
    <source>
        <dbReference type="EMBL" id="OGF34882.1"/>
    </source>
</evidence>
<keyword evidence="4" id="KW-0106">Calcium</keyword>
<evidence type="ECO:0000256" key="6">
    <source>
        <dbReference type="SAM" id="Phobius"/>
    </source>
</evidence>
<evidence type="ECO:0000256" key="4">
    <source>
        <dbReference type="ARBA" id="ARBA00022837"/>
    </source>
</evidence>
<comment type="caution">
    <text evidence="7">The sequence shown here is derived from an EMBL/GenBank/DDBJ whole genome shotgun (WGS) entry which is preliminary data.</text>
</comment>
<feature type="compositionally biased region" description="Basic and acidic residues" evidence="5">
    <location>
        <begin position="180"/>
        <end position="189"/>
    </location>
</feature>
<keyword evidence="2" id="KW-0964">Secreted</keyword>
<dbReference type="EMBL" id="MFGM01000066">
    <property type="protein sequence ID" value="OGF34882.1"/>
    <property type="molecule type" value="Genomic_DNA"/>
</dbReference>
<dbReference type="Proteomes" id="UP000178656">
    <property type="component" value="Unassembled WGS sequence"/>
</dbReference>
<sequence>MFEDQNKSAEVADIFAGVDKTLETAAPAPADSVPAPEPSFAPPPAKHRAAMIALILGGIVLILVIVILVMFKFGLIYRVEGEMEVFPTVGEAPTEEETKAPAEKTAPASPSLGGPAEAAPDKAVEPVVEVDSDSDGLTDALEKALGTNILKLDTDGDLLSDFDEVKIYETDPLNMDTDGDGYKDGEEVSKGYNPKGPGKLLNFDEAINNVK</sequence>
<dbReference type="Gene3D" id="4.10.1080.10">
    <property type="entry name" value="TSP type-3 repeat"/>
    <property type="match status" value="1"/>
</dbReference>
<dbReference type="InterPro" id="IPR059100">
    <property type="entry name" value="TSP3_bac"/>
</dbReference>
<comment type="subcellular location">
    <subcellularLocation>
        <location evidence="1">Secreted</location>
    </subcellularLocation>
</comment>
<evidence type="ECO:0000256" key="5">
    <source>
        <dbReference type="SAM" id="MobiDB-lite"/>
    </source>
</evidence>
<protein>
    <submittedName>
        <fullName evidence="7">Uncharacterized protein</fullName>
    </submittedName>
</protein>
<feature type="region of interest" description="Disordered" evidence="5">
    <location>
        <begin position="175"/>
        <end position="197"/>
    </location>
</feature>
<dbReference type="PANTHER" id="PTHR37467">
    <property type="entry name" value="EXPORTED CALCIUM-BINDING GLYCOPROTEIN-RELATED"/>
    <property type="match status" value="1"/>
</dbReference>
<evidence type="ECO:0000256" key="1">
    <source>
        <dbReference type="ARBA" id="ARBA00004613"/>
    </source>
</evidence>
<evidence type="ECO:0000256" key="2">
    <source>
        <dbReference type="ARBA" id="ARBA00022525"/>
    </source>
</evidence>
<organism evidence="7 8">
    <name type="scientific">Candidatus Falkowbacteria bacterium RIFOXYC2_FULL_48_21</name>
    <dbReference type="NCBI Taxonomy" id="1798005"/>
    <lineage>
        <taxon>Bacteria</taxon>
        <taxon>Candidatus Falkowiibacteriota</taxon>
    </lineage>
</organism>
<feature type="region of interest" description="Disordered" evidence="5">
    <location>
        <begin position="91"/>
        <end position="135"/>
    </location>
</feature>
<evidence type="ECO:0000313" key="8">
    <source>
        <dbReference type="Proteomes" id="UP000178656"/>
    </source>
</evidence>
<evidence type="ECO:0000256" key="3">
    <source>
        <dbReference type="ARBA" id="ARBA00022729"/>
    </source>
</evidence>
<feature type="transmembrane region" description="Helical" evidence="6">
    <location>
        <begin position="49"/>
        <end position="71"/>
    </location>
</feature>
<dbReference type="AlphaFoldDB" id="A0A1F5T7G8"/>
<accession>A0A1F5T7G8</accession>
<keyword evidence="6" id="KW-0812">Transmembrane</keyword>
<dbReference type="InterPro" id="IPR053180">
    <property type="entry name" value="Ca-binding_acidic-repeat"/>
</dbReference>
<dbReference type="PANTHER" id="PTHR37467:SF1">
    <property type="entry name" value="EXPORTED CALCIUM-BINDING GLYCOPROTEIN"/>
    <property type="match status" value="1"/>
</dbReference>
<dbReference type="Pfam" id="PF18884">
    <property type="entry name" value="TSP3_bac"/>
    <property type="match status" value="3"/>
</dbReference>
<keyword evidence="3" id="KW-0732">Signal</keyword>
<gene>
    <name evidence="7" type="ORF">A2482_04945</name>
</gene>
<keyword evidence="6" id="KW-0472">Membrane</keyword>
<keyword evidence="6" id="KW-1133">Transmembrane helix</keyword>
<dbReference type="GO" id="GO:0005509">
    <property type="term" value="F:calcium ion binding"/>
    <property type="evidence" value="ECO:0007669"/>
    <property type="project" value="InterPro"/>
</dbReference>
<reference evidence="7 8" key="1">
    <citation type="journal article" date="2016" name="Nat. Commun.">
        <title>Thousands of microbial genomes shed light on interconnected biogeochemical processes in an aquifer system.</title>
        <authorList>
            <person name="Anantharaman K."/>
            <person name="Brown C.T."/>
            <person name="Hug L.A."/>
            <person name="Sharon I."/>
            <person name="Castelle C.J."/>
            <person name="Probst A.J."/>
            <person name="Thomas B.C."/>
            <person name="Singh A."/>
            <person name="Wilkins M.J."/>
            <person name="Karaoz U."/>
            <person name="Brodie E.L."/>
            <person name="Williams K.H."/>
            <person name="Hubbard S.S."/>
            <person name="Banfield J.F."/>
        </authorList>
    </citation>
    <scope>NUCLEOTIDE SEQUENCE [LARGE SCALE GENOMIC DNA]</scope>
</reference>
<name>A0A1F5T7G8_9BACT</name>
<proteinExistence type="predicted"/>
<dbReference type="SUPFAM" id="SSF103647">
    <property type="entry name" value="TSP type-3 repeat"/>
    <property type="match status" value="1"/>
</dbReference>